<evidence type="ECO:0000313" key="1">
    <source>
        <dbReference type="EMBL" id="ADI14596.1"/>
    </source>
</evidence>
<accession>D7CXJ4</accession>
<evidence type="ECO:0000313" key="2">
    <source>
        <dbReference type="Proteomes" id="UP000000379"/>
    </source>
</evidence>
<keyword evidence="2" id="KW-1185">Reference proteome</keyword>
<reference evidence="2" key="1">
    <citation type="submission" date="2010-05" db="EMBL/GenBank/DDBJ databases">
        <title>The complete genome of Truepera radiovictris DSM 17093.</title>
        <authorList>
            <consortium name="US DOE Joint Genome Institute (JGI-PGF)"/>
            <person name="Lucas S."/>
            <person name="Copeland A."/>
            <person name="Lapidus A."/>
            <person name="Glavina del Rio T."/>
            <person name="Dalin E."/>
            <person name="Tice H."/>
            <person name="Bruce D."/>
            <person name="Goodwin L."/>
            <person name="Pitluck S."/>
            <person name="Kyrpides N."/>
            <person name="Mavromatis K."/>
            <person name="Ovchinnikova G."/>
            <person name="Munk A.C."/>
            <person name="Detter J.C."/>
            <person name="Han C."/>
            <person name="Tapia R."/>
            <person name="Land M."/>
            <person name="Hauser L."/>
            <person name="Markowitz V."/>
            <person name="Cheng J.-F."/>
            <person name="Hugenholtz P."/>
            <person name="Woyke T."/>
            <person name="Wu D."/>
            <person name="Tindall B."/>
            <person name="Pomrenke H.G."/>
            <person name="Brambilla E."/>
            <person name="Klenk H.-P."/>
            <person name="Eisen J.A."/>
        </authorList>
    </citation>
    <scope>NUCLEOTIDE SEQUENCE [LARGE SCALE GENOMIC DNA]</scope>
    <source>
        <strain evidence="2">DSM 17093 / CIP 108686 / LMG 22925 / RQ-24</strain>
    </source>
</reference>
<dbReference type="InterPro" id="IPR043129">
    <property type="entry name" value="ATPase_NBD"/>
</dbReference>
<reference evidence="1 2" key="2">
    <citation type="journal article" date="2011" name="Stand. Genomic Sci.">
        <title>Complete genome sequence of Truepera radiovictrix type strain (RQ-24).</title>
        <authorList>
            <person name="Ivanova N."/>
            <person name="Rohde C."/>
            <person name="Munk C."/>
            <person name="Nolan M."/>
            <person name="Lucas S."/>
            <person name="Del Rio T.G."/>
            <person name="Tice H."/>
            <person name="Deshpande S."/>
            <person name="Cheng J.F."/>
            <person name="Tapia R."/>
            <person name="Han C."/>
            <person name="Goodwin L."/>
            <person name="Pitluck S."/>
            <person name="Liolios K."/>
            <person name="Mavromatis K."/>
            <person name="Mikhailova N."/>
            <person name="Pati A."/>
            <person name="Chen A."/>
            <person name="Palaniappan K."/>
            <person name="Land M."/>
            <person name="Hauser L."/>
            <person name="Chang Y.J."/>
            <person name="Jeffries C.D."/>
            <person name="Brambilla E."/>
            <person name="Rohde M."/>
            <person name="Goker M."/>
            <person name="Tindall B.J."/>
            <person name="Woyke T."/>
            <person name="Bristow J."/>
            <person name="Eisen J.A."/>
            <person name="Markowitz V."/>
            <person name="Hugenholtz P."/>
            <person name="Kyrpides N.C."/>
            <person name="Klenk H.P."/>
            <person name="Lapidus A."/>
        </authorList>
    </citation>
    <scope>NUCLEOTIDE SEQUENCE [LARGE SCALE GENOMIC DNA]</scope>
    <source>
        <strain evidence="2">DSM 17093 / CIP 108686 / LMG 22925 / RQ-24</strain>
    </source>
</reference>
<dbReference type="CDD" id="cd24065">
    <property type="entry name" value="ASKHA_NBD_ROK_TtHK-like"/>
    <property type="match status" value="1"/>
</dbReference>
<dbReference type="STRING" id="649638.Trad_1474"/>
<dbReference type="PANTHER" id="PTHR18964:SF173">
    <property type="entry name" value="GLUCOKINASE"/>
    <property type="match status" value="1"/>
</dbReference>
<dbReference type="eggNOG" id="COG1940">
    <property type="taxonomic scope" value="Bacteria"/>
</dbReference>
<protein>
    <submittedName>
        <fullName evidence="1">ROK family protein</fullName>
    </submittedName>
</protein>
<dbReference type="AlphaFoldDB" id="D7CXJ4"/>
<dbReference type="SUPFAM" id="SSF53067">
    <property type="entry name" value="Actin-like ATPase domain"/>
    <property type="match status" value="1"/>
</dbReference>
<dbReference type="PANTHER" id="PTHR18964">
    <property type="entry name" value="ROK (REPRESSOR, ORF, KINASE) FAMILY"/>
    <property type="match status" value="1"/>
</dbReference>
<sequence>MTSTTLGLDLGGTKIAAAVVSRGEILSRTQLPTPRTGYEAVLGALETAARELLAEHPEVERVGLGSPGPLDIAAGRVIFAPNIPGMEQAPVARDLSARLGLPVVLENDANAAGYAEHLYGAAQALESSIYVTISTGIGGGVFVGERVIRGVHGVAGEVGHMTLLPGGPLCGCGQHGCWEALAAGRAVARDASHAYGFALTTAQVFDRARAGERLALRVVENAAYYTGLALANLLKAFEPDGFVIGGGMAQAGAFYLDKVQAAADRFTEGFPSVKLFPAALGTDAGVIGAASVAAQQLSQSTPLAPL</sequence>
<dbReference type="HOGENOM" id="CLU_036604_0_4_0"/>
<dbReference type="Proteomes" id="UP000000379">
    <property type="component" value="Chromosome"/>
</dbReference>
<organism evidence="1 2">
    <name type="scientific">Truepera radiovictrix (strain DSM 17093 / CIP 108686 / LMG 22925 / RQ-24)</name>
    <dbReference type="NCBI Taxonomy" id="649638"/>
    <lineage>
        <taxon>Bacteria</taxon>
        <taxon>Thermotogati</taxon>
        <taxon>Deinococcota</taxon>
        <taxon>Deinococci</taxon>
        <taxon>Trueperales</taxon>
        <taxon>Trueperaceae</taxon>
        <taxon>Truepera</taxon>
    </lineage>
</organism>
<proteinExistence type="predicted"/>
<name>D7CXJ4_TRURR</name>
<dbReference type="InterPro" id="IPR000600">
    <property type="entry name" value="ROK"/>
</dbReference>
<dbReference type="PROSITE" id="PS01125">
    <property type="entry name" value="ROK"/>
    <property type="match status" value="1"/>
</dbReference>
<dbReference type="OrthoDB" id="9810372at2"/>
<dbReference type="RefSeq" id="WP_013177964.1">
    <property type="nucleotide sequence ID" value="NC_014221.1"/>
</dbReference>
<gene>
    <name evidence="1" type="ordered locus">Trad_1474</name>
</gene>
<dbReference type="EMBL" id="CP002049">
    <property type="protein sequence ID" value="ADI14596.1"/>
    <property type="molecule type" value="Genomic_DNA"/>
</dbReference>
<dbReference type="Gene3D" id="3.30.420.40">
    <property type="match status" value="2"/>
</dbReference>
<dbReference type="KEGG" id="tra:Trad_1474"/>
<dbReference type="Pfam" id="PF00480">
    <property type="entry name" value="ROK"/>
    <property type="match status" value="1"/>
</dbReference>
<dbReference type="InterPro" id="IPR049874">
    <property type="entry name" value="ROK_cs"/>
</dbReference>